<comment type="caution">
    <text evidence="1">The sequence shown here is derived from an EMBL/GenBank/DDBJ whole genome shotgun (WGS) entry which is preliminary data.</text>
</comment>
<protein>
    <recommendedName>
        <fullName evidence="3">Reverse transcriptase</fullName>
    </recommendedName>
</protein>
<keyword evidence="2" id="KW-1185">Reference proteome</keyword>
<evidence type="ECO:0000313" key="1">
    <source>
        <dbReference type="EMBL" id="KAH3798704.1"/>
    </source>
</evidence>
<dbReference type="EMBL" id="JAIWYP010000007">
    <property type="protein sequence ID" value="KAH3798704.1"/>
    <property type="molecule type" value="Genomic_DNA"/>
</dbReference>
<dbReference type="Proteomes" id="UP000828390">
    <property type="component" value="Unassembled WGS sequence"/>
</dbReference>
<reference evidence="1" key="1">
    <citation type="journal article" date="2019" name="bioRxiv">
        <title>The Genome of the Zebra Mussel, Dreissena polymorpha: A Resource for Invasive Species Research.</title>
        <authorList>
            <person name="McCartney M.A."/>
            <person name="Auch B."/>
            <person name="Kono T."/>
            <person name="Mallez S."/>
            <person name="Zhang Y."/>
            <person name="Obille A."/>
            <person name="Becker A."/>
            <person name="Abrahante J.E."/>
            <person name="Garbe J."/>
            <person name="Badalamenti J.P."/>
            <person name="Herman A."/>
            <person name="Mangelson H."/>
            <person name="Liachko I."/>
            <person name="Sullivan S."/>
            <person name="Sone E.D."/>
            <person name="Koren S."/>
            <person name="Silverstein K.A.T."/>
            <person name="Beckman K.B."/>
            <person name="Gohl D.M."/>
        </authorList>
    </citation>
    <scope>NUCLEOTIDE SEQUENCE</scope>
    <source>
        <strain evidence="1">Duluth1</strain>
        <tissue evidence="1">Whole animal</tissue>
    </source>
</reference>
<sequence>MSSCIRYQGKHSEWFDVLQGTRQGGRSSPLLNLLYINGRISTLEKSGAGICVYDIRVSSPSVADDMRLLSYSVNWLNAMLEICNNYSKQ</sequence>
<organism evidence="1 2">
    <name type="scientific">Dreissena polymorpha</name>
    <name type="common">Zebra mussel</name>
    <name type="synonym">Mytilus polymorpha</name>
    <dbReference type="NCBI Taxonomy" id="45954"/>
    <lineage>
        <taxon>Eukaryota</taxon>
        <taxon>Metazoa</taxon>
        <taxon>Spiralia</taxon>
        <taxon>Lophotrochozoa</taxon>
        <taxon>Mollusca</taxon>
        <taxon>Bivalvia</taxon>
        <taxon>Autobranchia</taxon>
        <taxon>Heteroconchia</taxon>
        <taxon>Euheterodonta</taxon>
        <taxon>Imparidentia</taxon>
        <taxon>Neoheterodontei</taxon>
        <taxon>Myida</taxon>
        <taxon>Dreissenoidea</taxon>
        <taxon>Dreissenidae</taxon>
        <taxon>Dreissena</taxon>
    </lineage>
</organism>
<gene>
    <name evidence="1" type="ORF">DPMN_152306</name>
</gene>
<accession>A0A9D4FJ95</accession>
<name>A0A9D4FJ95_DREPO</name>
<evidence type="ECO:0000313" key="2">
    <source>
        <dbReference type="Proteomes" id="UP000828390"/>
    </source>
</evidence>
<proteinExistence type="predicted"/>
<reference evidence="1" key="2">
    <citation type="submission" date="2020-11" db="EMBL/GenBank/DDBJ databases">
        <authorList>
            <person name="McCartney M.A."/>
            <person name="Auch B."/>
            <person name="Kono T."/>
            <person name="Mallez S."/>
            <person name="Becker A."/>
            <person name="Gohl D.M."/>
            <person name="Silverstein K.A.T."/>
            <person name="Koren S."/>
            <person name="Bechman K.B."/>
            <person name="Herman A."/>
            <person name="Abrahante J.E."/>
            <person name="Garbe J."/>
        </authorList>
    </citation>
    <scope>NUCLEOTIDE SEQUENCE</scope>
    <source>
        <strain evidence="1">Duluth1</strain>
        <tissue evidence="1">Whole animal</tissue>
    </source>
</reference>
<dbReference type="AlphaFoldDB" id="A0A9D4FJ95"/>
<evidence type="ECO:0008006" key="3">
    <source>
        <dbReference type="Google" id="ProtNLM"/>
    </source>
</evidence>